<proteinExistence type="predicted"/>
<accession>A0A0H3ZP24</accession>
<dbReference type="AlphaFoldDB" id="A0A0H3ZP24"/>
<reference evidence="1" key="1">
    <citation type="journal article" date="2015" name="MBio">
        <title>Eco-Evolutionary Dynamics of Episomes among Ecologically Cohesive Bacterial Populations.</title>
        <authorList>
            <person name="Xue H."/>
            <person name="Cordero O.X."/>
            <person name="Camas F.M."/>
            <person name="Trimble W."/>
            <person name="Meyer F."/>
            <person name="Guglielmini J."/>
            <person name="Rocha E.P."/>
            <person name="Polz M.F."/>
        </authorList>
    </citation>
    <scope>NUCLEOTIDE SEQUENCE</scope>
    <source>
        <strain evidence="1">5S_5</strain>
    </source>
</reference>
<name>A0A0H3ZP24_VIBSP</name>
<evidence type="ECO:0000313" key="1">
    <source>
        <dbReference type="EMBL" id="AKN36177.1"/>
    </source>
</evidence>
<protein>
    <submittedName>
        <fullName evidence="1">Uncharacterized protein</fullName>
    </submittedName>
</protein>
<dbReference type="EMBL" id="KP795472">
    <property type="protein sequence ID" value="AKN36177.1"/>
    <property type="molecule type" value="Genomic_DNA"/>
</dbReference>
<sequence>MRLPSTSSRTCRYFIPEDLLDHNCLTHKRIDNDWLFVPKVGSNYAQPVNV</sequence>
<organism evidence="1">
    <name type="scientific">Vibrio splendidus</name>
    <dbReference type="NCBI Taxonomy" id="29497"/>
    <lineage>
        <taxon>Bacteria</taxon>
        <taxon>Pseudomonadati</taxon>
        <taxon>Pseudomonadota</taxon>
        <taxon>Gammaproteobacteria</taxon>
        <taxon>Vibrionales</taxon>
        <taxon>Vibrionaceae</taxon>
        <taxon>Vibrio</taxon>
    </lineage>
</organism>